<evidence type="ECO:0000313" key="9">
    <source>
        <dbReference type="Proteomes" id="UP000233080"/>
    </source>
</evidence>
<evidence type="ECO:0000256" key="1">
    <source>
        <dbReference type="ARBA" id="ARBA00013064"/>
    </source>
</evidence>
<dbReference type="PANTHER" id="PTHR45983">
    <property type="entry name" value="TYROSINE PHOSPHATSE N18, PUTATIVE-RELATED"/>
    <property type="match status" value="1"/>
</dbReference>
<dbReference type="SMART" id="SM00194">
    <property type="entry name" value="PTPc"/>
    <property type="match status" value="1"/>
</dbReference>
<dbReference type="AlphaFoldDB" id="A0A2K5INH8"/>
<dbReference type="Gene3D" id="3.90.190.10">
    <property type="entry name" value="Protein tyrosine phosphatase superfamily"/>
    <property type="match status" value="2"/>
</dbReference>
<dbReference type="GO" id="GO:0005737">
    <property type="term" value="C:cytoplasm"/>
    <property type="evidence" value="ECO:0007669"/>
    <property type="project" value="TreeGrafter"/>
</dbReference>
<dbReference type="STRING" id="336983.ENSCANP00000018253"/>
<name>A0A2K5INH8_COLAP</name>
<feature type="domain" description="Tyrosine-protein phosphatase" evidence="6">
    <location>
        <begin position="16"/>
        <end position="126"/>
    </location>
</feature>
<feature type="domain" description="Tyrosine-protein phosphatase" evidence="6">
    <location>
        <begin position="147"/>
        <end position="208"/>
    </location>
</feature>
<dbReference type="EC" id="3.1.3.48" evidence="1"/>
<dbReference type="InterPro" id="IPR003595">
    <property type="entry name" value="Tyr_Pase_cat"/>
</dbReference>
<dbReference type="GO" id="GO:0005634">
    <property type="term" value="C:nucleus"/>
    <property type="evidence" value="ECO:0007669"/>
    <property type="project" value="TreeGrafter"/>
</dbReference>
<keyword evidence="2" id="KW-0378">Hydrolase</keyword>
<feature type="compositionally biased region" description="Low complexity" evidence="5">
    <location>
        <begin position="298"/>
        <end position="309"/>
    </location>
</feature>
<dbReference type="InterPro" id="IPR047170">
    <property type="entry name" value="PTN12/18/22"/>
</dbReference>
<dbReference type="InterPro" id="IPR029021">
    <property type="entry name" value="Prot-tyrosine_phosphatase-like"/>
</dbReference>
<dbReference type="PANTHER" id="PTHR45983:SF4">
    <property type="entry name" value="TYROSINE-PROTEIN PHOSPHATASE NON-RECEPTOR TYPE 18"/>
    <property type="match status" value="1"/>
</dbReference>
<dbReference type="SUPFAM" id="SSF52799">
    <property type="entry name" value="(Phosphotyrosine protein) phosphatases II"/>
    <property type="match status" value="1"/>
</dbReference>
<accession>A0A2K5INH8</accession>
<organism evidence="8 9">
    <name type="scientific">Colobus angolensis palliatus</name>
    <name type="common">Peters' Angolan colobus</name>
    <dbReference type="NCBI Taxonomy" id="336983"/>
    <lineage>
        <taxon>Eukaryota</taxon>
        <taxon>Metazoa</taxon>
        <taxon>Chordata</taxon>
        <taxon>Craniata</taxon>
        <taxon>Vertebrata</taxon>
        <taxon>Euteleostomi</taxon>
        <taxon>Mammalia</taxon>
        <taxon>Eutheria</taxon>
        <taxon>Euarchontoglires</taxon>
        <taxon>Primates</taxon>
        <taxon>Haplorrhini</taxon>
        <taxon>Catarrhini</taxon>
        <taxon>Cercopithecidae</taxon>
        <taxon>Colobinae</taxon>
        <taxon>Colobus</taxon>
    </lineage>
</organism>
<reference evidence="8" key="1">
    <citation type="submission" date="2025-08" db="UniProtKB">
        <authorList>
            <consortium name="Ensembl"/>
        </authorList>
    </citation>
    <scope>IDENTIFICATION</scope>
</reference>
<evidence type="ECO:0000313" key="8">
    <source>
        <dbReference type="Ensembl" id="ENSCANP00000018253.1"/>
    </source>
</evidence>
<feature type="region of interest" description="Disordered" evidence="5">
    <location>
        <begin position="13"/>
        <end position="38"/>
    </location>
</feature>
<keyword evidence="9" id="KW-1185">Reference proteome</keyword>
<dbReference type="Pfam" id="PF00102">
    <property type="entry name" value="Y_phosphatase"/>
    <property type="match status" value="2"/>
</dbReference>
<evidence type="ECO:0000256" key="3">
    <source>
        <dbReference type="ARBA" id="ARBA00022912"/>
    </source>
</evidence>
<dbReference type="PROSITE" id="PS50056">
    <property type="entry name" value="TYR_PHOSPHATASE_2"/>
    <property type="match status" value="1"/>
</dbReference>
<proteinExistence type="inferred from homology"/>
<reference evidence="8" key="2">
    <citation type="submission" date="2025-09" db="UniProtKB">
        <authorList>
            <consortium name="Ensembl"/>
        </authorList>
    </citation>
    <scope>IDENTIFICATION</scope>
</reference>
<dbReference type="Proteomes" id="UP000233080">
    <property type="component" value="Unassembled WGS sequence"/>
</dbReference>
<dbReference type="Ensembl" id="ENSCANT00000041208.1">
    <property type="protein sequence ID" value="ENSCANP00000018253.1"/>
    <property type="gene ID" value="ENSCANG00000032584.1"/>
</dbReference>
<feature type="compositionally biased region" description="Basic and acidic residues" evidence="5">
    <location>
        <begin position="346"/>
        <end position="357"/>
    </location>
</feature>
<dbReference type="InterPro" id="IPR000387">
    <property type="entry name" value="Tyr_Pase_dom"/>
</dbReference>
<evidence type="ECO:0000256" key="2">
    <source>
        <dbReference type="ARBA" id="ARBA00022801"/>
    </source>
</evidence>
<evidence type="ECO:0000256" key="5">
    <source>
        <dbReference type="SAM" id="MobiDB-lite"/>
    </source>
</evidence>
<sequence length="357" mass="38728">DIQARSAAWKADGMCSTKAGSRPENMRKNHPRSPYPPQTPRFLPYLLTDDQTRVILSLLQEEGHSDYINGNFIRGVDGSLAYIATQGPLPHTLLDFWRLVWEFGVKVILMACREIENGRVGVLCPQVSCPHGLWSGPDQARSDSLVSAGCGRTGVLCTVDYVRQLLLTQMIPPDFSLFDVVLEMRKQRPAAVQTEEQYRFLYHTVAQMFCSTLQNASLHYQNIKENCAPLHHDDALFLRTPQALLAMPRPPGGVLRSISVPGSPGHAMADTYAVVQKRGAPAGATLGCAPSPARRPRPSSSGLGGSIPARVPADQSPAASGAYEDVAGGAQTGGLGFNLRIGRPKGPRDPPAEWTRV</sequence>
<feature type="domain" description="Tyrosine specific protein phosphatases" evidence="7">
    <location>
        <begin position="147"/>
        <end position="199"/>
    </location>
</feature>
<evidence type="ECO:0000259" key="7">
    <source>
        <dbReference type="PROSITE" id="PS50056"/>
    </source>
</evidence>
<evidence type="ECO:0000259" key="6">
    <source>
        <dbReference type="PROSITE" id="PS50055"/>
    </source>
</evidence>
<comment type="similarity">
    <text evidence="4">Belongs to the protein-tyrosine phosphatase family. Non-receptor class 4 subfamily.</text>
</comment>
<dbReference type="SMART" id="SM00404">
    <property type="entry name" value="PTPc_motif"/>
    <property type="match status" value="1"/>
</dbReference>
<keyword evidence="3" id="KW-0904">Protein phosphatase</keyword>
<feature type="region of interest" description="Disordered" evidence="5">
    <location>
        <begin position="283"/>
        <end position="357"/>
    </location>
</feature>
<evidence type="ECO:0000256" key="4">
    <source>
        <dbReference type="ARBA" id="ARBA00034734"/>
    </source>
</evidence>
<dbReference type="OMA" id="XVILMAC"/>
<dbReference type="PRINTS" id="PR00700">
    <property type="entry name" value="PRTYPHPHTASE"/>
</dbReference>
<dbReference type="InterPro" id="IPR000242">
    <property type="entry name" value="PTP_cat"/>
</dbReference>
<dbReference type="GO" id="GO:0004726">
    <property type="term" value="F:non-membrane spanning protein tyrosine phosphatase activity"/>
    <property type="evidence" value="ECO:0007669"/>
    <property type="project" value="InterPro"/>
</dbReference>
<protein>
    <recommendedName>
        <fullName evidence="1">protein-tyrosine-phosphatase</fullName>
        <ecNumber evidence="1">3.1.3.48</ecNumber>
    </recommendedName>
</protein>
<dbReference type="PROSITE" id="PS50055">
    <property type="entry name" value="TYR_PHOSPHATASE_PTP"/>
    <property type="match status" value="2"/>
</dbReference>